<evidence type="ECO:0000313" key="2">
    <source>
        <dbReference type="EMBL" id="EGD31554.1"/>
    </source>
</evidence>
<dbReference type="AlphaFoldDB" id="F0I9S0"/>
<evidence type="ECO:0000256" key="1">
    <source>
        <dbReference type="SAM" id="Phobius"/>
    </source>
</evidence>
<organism evidence="2 3">
    <name type="scientific">Streptococcus sanguinis SK115</name>
    <dbReference type="NCBI Taxonomy" id="888810"/>
    <lineage>
        <taxon>Bacteria</taxon>
        <taxon>Bacillati</taxon>
        <taxon>Bacillota</taxon>
        <taxon>Bacilli</taxon>
        <taxon>Lactobacillales</taxon>
        <taxon>Streptococcaceae</taxon>
        <taxon>Streptococcus</taxon>
    </lineage>
</organism>
<gene>
    <name evidence="2" type="ORF">HMPREF9382_1554</name>
</gene>
<dbReference type="PATRIC" id="fig|888810.3.peg.1522"/>
<accession>F0I9S0</accession>
<dbReference type="EMBL" id="AEXW01000006">
    <property type="protein sequence ID" value="EGD31554.1"/>
    <property type="molecule type" value="Genomic_DNA"/>
</dbReference>
<comment type="caution">
    <text evidence="2">The sequence shown here is derived from an EMBL/GenBank/DDBJ whole genome shotgun (WGS) entry which is preliminary data.</text>
</comment>
<protein>
    <recommendedName>
        <fullName evidence="4">PTS fructose transporter subunit IA</fullName>
    </recommendedName>
</protein>
<dbReference type="HOGENOM" id="CLU_151122_1_0_9"/>
<proteinExistence type="predicted"/>
<feature type="transmembrane region" description="Helical" evidence="1">
    <location>
        <begin position="31"/>
        <end position="49"/>
    </location>
</feature>
<evidence type="ECO:0008006" key="4">
    <source>
        <dbReference type="Google" id="ProtNLM"/>
    </source>
</evidence>
<name>F0I9S0_STRSA</name>
<keyword evidence="1" id="KW-0812">Transmembrane</keyword>
<dbReference type="Proteomes" id="UP000003351">
    <property type="component" value="Unassembled WGS sequence"/>
</dbReference>
<evidence type="ECO:0000313" key="3">
    <source>
        <dbReference type="Proteomes" id="UP000003351"/>
    </source>
</evidence>
<feature type="transmembrane region" description="Helical" evidence="1">
    <location>
        <begin position="55"/>
        <end position="79"/>
    </location>
</feature>
<keyword evidence="1" id="KW-0472">Membrane</keyword>
<reference evidence="2 3" key="1">
    <citation type="submission" date="2011-02" db="EMBL/GenBank/DDBJ databases">
        <authorList>
            <person name="Muzny D."/>
            <person name="Qin X."/>
            <person name="Deng J."/>
            <person name="Jiang H."/>
            <person name="Liu Y."/>
            <person name="Qu J."/>
            <person name="Song X.-Z."/>
            <person name="Zhang L."/>
            <person name="Thornton R."/>
            <person name="Coyle M."/>
            <person name="Francisco L."/>
            <person name="Jackson L."/>
            <person name="Javaid M."/>
            <person name="Korchina V."/>
            <person name="Kovar C."/>
            <person name="Mata R."/>
            <person name="Mathew T."/>
            <person name="Ngo R."/>
            <person name="Nguyen L."/>
            <person name="Nguyen N."/>
            <person name="Okwuonu G."/>
            <person name="Ongeri F."/>
            <person name="Pham C."/>
            <person name="Simmons D."/>
            <person name="Wilczek-Boney K."/>
            <person name="Hale W."/>
            <person name="Jakkamsetti A."/>
            <person name="Pham P."/>
            <person name="Ruth R."/>
            <person name="San Lucas F."/>
            <person name="Warren J."/>
            <person name="Zhang J."/>
            <person name="Zhao Z."/>
            <person name="Zhou C."/>
            <person name="Zhu D."/>
            <person name="Lee S."/>
            <person name="Bess C."/>
            <person name="Blankenburg K."/>
            <person name="Forbes L."/>
            <person name="Fu Q."/>
            <person name="Gubbala S."/>
            <person name="Hirani K."/>
            <person name="Jayaseelan J.C."/>
            <person name="Lara F."/>
            <person name="Munidasa M."/>
            <person name="Palculict T."/>
            <person name="Patil S."/>
            <person name="Pu L.-L."/>
            <person name="Saada N."/>
            <person name="Tang L."/>
            <person name="Weissenberger G."/>
            <person name="Zhu Y."/>
            <person name="Hemphill L."/>
            <person name="Shang Y."/>
            <person name="Youmans B."/>
            <person name="Ayvaz T."/>
            <person name="Ross M."/>
            <person name="Santibanez J."/>
            <person name="Aqrawi P."/>
            <person name="Gross S."/>
            <person name="Joshi V."/>
            <person name="Fowler G."/>
            <person name="Nazareth L."/>
            <person name="Reid J."/>
            <person name="Worley K."/>
            <person name="Petrosino J."/>
            <person name="Highlander S."/>
            <person name="Gibbs R."/>
        </authorList>
    </citation>
    <scope>NUCLEOTIDE SEQUENCE [LARGE SCALE GENOMIC DNA]</scope>
    <source>
        <strain evidence="2 3">SK115</strain>
    </source>
</reference>
<sequence length="100" mass="11533">MEKIMTEQELIQGYETEIHYQKHMIENLGRWFSLFFAIASIGLVLIYLFHETNLLALIAGIVLSLLGILAMLVFGYGIYRGRLNLQKVIDDFEAKLKLAR</sequence>
<keyword evidence="1" id="KW-1133">Transmembrane helix</keyword>